<evidence type="ECO:0000256" key="1">
    <source>
        <dbReference type="ARBA" id="ARBA00004141"/>
    </source>
</evidence>
<feature type="transmembrane region" description="Helical" evidence="6">
    <location>
        <begin position="247"/>
        <end position="265"/>
    </location>
</feature>
<evidence type="ECO:0000256" key="5">
    <source>
        <dbReference type="ARBA" id="ARBA00023136"/>
    </source>
</evidence>
<organism evidence="7 8">
    <name type="scientific">Pullulanibacillus pueri</name>
    <dbReference type="NCBI Taxonomy" id="1437324"/>
    <lineage>
        <taxon>Bacteria</taxon>
        <taxon>Bacillati</taxon>
        <taxon>Bacillota</taxon>
        <taxon>Bacilli</taxon>
        <taxon>Bacillales</taxon>
        <taxon>Sporolactobacillaceae</taxon>
        <taxon>Pullulanibacillus</taxon>
    </lineage>
</organism>
<feature type="transmembrane region" description="Helical" evidence="6">
    <location>
        <begin position="191"/>
        <end position="210"/>
    </location>
</feature>
<dbReference type="EMBL" id="BMFV01000009">
    <property type="protein sequence ID" value="GGH80161.1"/>
    <property type="molecule type" value="Genomic_DNA"/>
</dbReference>
<feature type="transmembrane region" description="Helical" evidence="6">
    <location>
        <begin position="75"/>
        <end position="94"/>
    </location>
</feature>
<evidence type="ECO:0000256" key="3">
    <source>
        <dbReference type="ARBA" id="ARBA00022692"/>
    </source>
</evidence>
<name>A0A8J2ZV35_9BACL</name>
<evidence type="ECO:0000256" key="6">
    <source>
        <dbReference type="RuleBase" id="RU363041"/>
    </source>
</evidence>
<reference evidence="7" key="1">
    <citation type="journal article" date="2014" name="Int. J. Syst. Evol. Microbiol.">
        <title>Complete genome sequence of Corynebacterium casei LMG S-19264T (=DSM 44701T), isolated from a smear-ripened cheese.</title>
        <authorList>
            <consortium name="US DOE Joint Genome Institute (JGI-PGF)"/>
            <person name="Walter F."/>
            <person name="Albersmeier A."/>
            <person name="Kalinowski J."/>
            <person name="Ruckert C."/>
        </authorList>
    </citation>
    <scope>NUCLEOTIDE SEQUENCE</scope>
    <source>
        <strain evidence="7">CGMCC 1.12777</strain>
    </source>
</reference>
<keyword evidence="8" id="KW-1185">Reference proteome</keyword>
<evidence type="ECO:0000313" key="7">
    <source>
        <dbReference type="EMBL" id="GGH80161.1"/>
    </source>
</evidence>
<evidence type="ECO:0000256" key="4">
    <source>
        <dbReference type="ARBA" id="ARBA00022989"/>
    </source>
</evidence>
<evidence type="ECO:0000313" key="8">
    <source>
        <dbReference type="Proteomes" id="UP000656813"/>
    </source>
</evidence>
<feature type="transmembrane region" description="Helical" evidence="6">
    <location>
        <begin position="100"/>
        <end position="118"/>
    </location>
</feature>
<comment type="subcellular location">
    <subcellularLocation>
        <location evidence="6">Cell membrane</location>
        <topology evidence="6">Multi-pass membrane protein</topology>
    </subcellularLocation>
    <subcellularLocation>
        <location evidence="1">Membrane</location>
        <topology evidence="1">Multi-pass membrane protein</topology>
    </subcellularLocation>
</comment>
<reference evidence="7" key="2">
    <citation type="submission" date="2020-09" db="EMBL/GenBank/DDBJ databases">
        <authorList>
            <person name="Sun Q."/>
            <person name="Zhou Y."/>
        </authorList>
    </citation>
    <scope>NUCLEOTIDE SEQUENCE</scope>
    <source>
        <strain evidence="7">CGMCC 1.12777</strain>
    </source>
</reference>
<dbReference type="PANTHER" id="PTHR43701:SF2">
    <property type="entry name" value="MEMBRANE TRANSPORTER PROTEIN YJNA-RELATED"/>
    <property type="match status" value="1"/>
</dbReference>
<feature type="transmembrane region" description="Helical" evidence="6">
    <location>
        <begin position="7"/>
        <end position="37"/>
    </location>
</feature>
<sequence length="267" mass="28653">MLHYFLLLIIALLCGAYGVLIGAGGGFIFVPILLIFFNIPTEIAAGTGIVIVMINSLSGIMGYARQKKIDYKMGILLAIGATPGTFLGIWLNHIGSSNTFYMVFAIIVLLLGFFLLLSRNPSKKKEKKHAEVAATLEAPENEYLQKRHSLKIIALLAVGLGLGIASGYLGIGGGWLLVPILIYGFQIATHRATATSLFSLCLYSAIGVITQIAYGNVDWWIVLWGGIGVFIGGQLGSLLSDKLSGKWIIKLLSIILIGVGIQLLFGQ</sequence>
<feature type="transmembrane region" description="Helical" evidence="6">
    <location>
        <begin position="217"/>
        <end position="235"/>
    </location>
</feature>
<evidence type="ECO:0000256" key="2">
    <source>
        <dbReference type="ARBA" id="ARBA00009142"/>
    </source>
</evidence>
<feature type="transmembrane region" description="Helical" evidence="6">
    <location>
        <begin position="43"/>
        <end position="63"/>
    </location>
</feature>
<dbReference type="Pfam" id="PF01925">
    <property type="entry name" value="TauE"/>
    <property type="match status" value="1"/>
</dbReference>
<accession>A0A8J2ZV35</accession>
<dbReference type="RefSeq" id="WP_188496891.1">
    <property type="nucleotide sequence ID" value="NZ_BMFV01000009.1"/>
</dbReference>
<keyword evidence="6" id="KW-1003">Cell membrane</keyword>
<feature type="transmembrane region" description="Helical" evidence="6">
    <location>
        <begin position="152"/>
        <end position="185"/>
    </location>
</feature>
<dbReference type="Proteomes" id="UP000656813">
    <property type="component" value="Unassembled WGS sequence"/>
</dbReference>
<gene>
    <name evidence="7" type="ORF">GCM10007096_16160</name>
</gene>
<dbReference type="AlphaFoldDB" id="A0A8J2ZV35"/>
<comment type="caution">
    <text evidence="7">The sequence shown here is derived from an EMBL/GenBank/DDBJ whole genome shotgun (WGS) entry which is preliminary data.</text>
</comment>
<protein>
    <recommendedName>
        <fullName evidence="6">Probable membrane transporter protein</fullName>
    </recommendedName>
</protein>
<keyword evidence="3 6" id="KW-0812">Transmembrane</keyword>
<dbReference type="InterPro" id="IPR051598">
    <property type="entry name" value="TSUP/Inactive_protease-like"/>
</dbReference>
<comment type="similarity">
    <text evidence="2 6">Belongs to the 4-toluene sulfonate uptake permease (TSUP) (TC 2.A.102) family.</text>
</comment>
<proteinExistence type="inferred from homology"/>
<dbReference type="GO" id="GO:0005886">
    <property type="term" value="C:plasma membrane"/>
    <property type="evidence" value="ECO:0007669"/>
    <property type="project" value="UniProtKB-SubCell"/>
</dbReference>
<keyword evidence="4 6" id="KW-1133">Transmembrane helix</keyword>
<dbReference type="InterPro" id="IPR002781">
    <property type="entry name" value="TM_pro_TauE-like"/>
</dbReference>
<dbReference type="PANTHER" id="PTHR43701">
    <property type="entry name" value="MEMBRANE TRANSPORTER PROTEIN MJ0441-RELATED"/>
    <property type="match status" value="1"/>
</dbReference>
<keyword evidence="5 6" id="KW-0472">Membrane</keyword>